<dbReference type="EC" id="1.8.4.11" evidence="4"/>
<proteinExistence type="inferred from homology"/>
<accession>A0A2U2HHV3</accession>
<feature type="chain" id="PRO_5015527343" description="Peptide methionine sulfoxide reductase MsrA" evidence="5">
    <location>
        <begin position="26"/>
        <end position="209"/>
    </location>
</feature>
<dbReference type="NCBIfam" id="TIGR00401">
    <property type="entry name" value="msrA"/>
    <property type="match status" value="1"/>
</dbReference>
<dbReference type="GO" id="GO:0033744">
    <property type="term" value="F:L-methionine:thioredoxin-disulfide S-oxidoreductase activity"/>
    <property type="evidence" value="ECO:0007669"/>
    <property type="project" value="RHEA"/>
</dbReference>
<comment type="caution">
    <text evidence="7">The sequence shown here is derived from an EMBL/GenBank/DDBJ whole genome shotgun (WGS) entry which is preliminary data.</text>
</comment>
<dbReference type="PANTHER" id="PTHR43774">
    <property type="entry name" value="PEPTIDE METHIONINE SULFOXIDE REDUCTASE"/>
    <property type="match status" value="1"/>
</dbReference>
<feature type="active site" evidence="4">
    <location>
        <position position="49"/>
    </location>
</feature>
<comment type="catalytic activity">
    <reaction evidence="2 4">
        <text>L-methionyl-[protein] + [thioredoxin]-disulfide + H2O = L-methionyl-(S)-S-oxide-[protein] + [thioredoxin]-dithiol</text>
        <dbReference type="Rhea" id="RHEA:14217"/>
        <dbReference type="Rhea" id="RHEA-COMP:10698"/>
        <dbReference type="Rhea" id="RHEA-COMP:10700"/>
        <dbReference type="Rhea" id="RHEA-COMP:12313"/>
        <dbReference type="Rhea" id="RHEA-COMP:12315"/>
        <dbReference type="ChEBI" id="CHEBI:15377"/>
        <dbReference type="ChEBI" id="CHEBI:16044"/>
        <dbReference type="ChEBI" id="CHEBI:29950"/>
        <dbReference type="ChEBI" id="CHEBI:44120"/>
        <dbReference type="ChEBI" id="CHEBI:50058"/>
        <dbReference type="EC" id="1.8.4.11"/>
    </reaction>
</comment>
<evidence type="ECO:0000259" key="6">
    <source>
        <dbReference type="Pfam" id="PF01625"/>
    </source>
</evidence>
<dbReference type="PANTHER" id="PTHR43774:SF1">
    <property type="entry name" value="PEPTIDE METHIONINE SULFOXIDE REDUCTASE MSRA 2"/>
    <property type="match status" value="1"/>
</dbReference>
<dbReference type="AlphaFoldDB" id="A0A2U2HHV3"/>
<dbReference type="OrthoDB" id="4174719at2"/>
<keyword evidence="5" id="KW-0732">Signal</keyword>
<evidence type="ECO:0000313" key="8">
    <source>
        <dbReference type="Proteomes" id="UP000241421"/>
    </source>
</evidence>
<comment type="similarity">
    <text evidence="4">Belongs to the MsrA Met sulfoxide reductase family.</text>
</comment>
<dbReference type="RefSeq" id="WP_106758705.1">
    <property type="nucleotide sequence ID" value="NZ_PXWF02000254.1"/>
</dbReference>
<feature type="domain" description="Peptide methionine sulphoxide reductase MsrA" evidence="6">
    <location>
        <begin position="42"/>
        <end position="192"/>
    </location>
</feature>
<evidence type="ECO:0000256" key="5">
    <source>
        <dbReference type="SAM" id="SignalP"/>
    </source>
</evidence>
<dbReference type="Proteomes" id="UP000241421">
    <property type="component" value="Unassembled WGS sequence"/>
</dbReference>
<dbReference type="InterPro" id="IPR036509">
    <property type="entry name" value="Met_Sox_Rdtase_MsrA_sf"/>
</dbReference>
<evidence type="ECO:0000256" key="2">
    <source>
        <dbReference type="ARBA" id="ARBA00047806"/>
    </source>
</evidence>
<comment type="catalytic activity">
    <reaction evidence="3 4">
        <text>[thioredoxin]-disulfide + L-methionine + H2O = L-methionine (S)-S-oxide + [thioredoxin]-dithiol</text>
        <dbReference type="Rhea" id="RHEA:19993"/>
        <dbReference type="Rhea" id="RHEA-COMP:10698"/>
        <dbReference type="Rhea" id="RHEA-COMP:10700"/>
        <dbReference type="ChEBI" id="CHEBI:15377"/>
        <dbReference type="ChEBI" id="CHEBI:29950"/>
        <dbReference type="ChEBI" id="CHEBI:50058"/>
        <dbReference type="ChEBI" id="CHEBI:57844"/>
        <dbReference type="ChEBI" id="CHEBI:58772"/>
        <dbReference type="EC" id="1.8.4.11"/>
    </reaction>
</comment>
<name>A0A2U2HHV3_9BURK</name>
<feature type="signal peptide" evidence="5">
    <location>
        <begin position="1"/>
        <end position="25"/>
    </location>
</feature>
<evidence type="ECO:0000256" key="4">
    <source>
        <dbReference type="HAMAP-Rule" id="MF_01401"/>
    </source>
</evidence>
<dbReference type="HAMAP" id="MF_01401">
    <property type="entry name" value="MsrA"/>
    <property type="match status" value="1"/>
</dbReference>
<dbReference type="Gene3D" id="3.30.1060.10">
    <property type="entry name" value="Peptide methionine sulphoxide reductase MsrA"/>
    <property type="match status" value="1"/>
</dbReference>
<comment type="function">
    <text evidence="4">Has an important function as a repair enzyme for proteins that have been inactivated by oxidation. Catalyzes the reversible oxidation-reduction of methionine sulfoxide in proteins to methionine.</text>
</comment>
<reference evidence="7 8" key="1">
    <citation type="submission" date="2018-04" db="EMBL/GenBank/DDBJ databases">
        <title>Massilia violaceinigra sp. nov., a novel purple-pigmented bacterium isolated from Tianshan glacier, Xinjiang, China.</title>
        <authorList>
            <person name="Wang H."/>
        </authorList>
    </citation>
    <scope>NUCLEOTIDE SEQUENCE [LARGE SCALE GENOMIC DNA]</scope>
    <source>
        <strain evidence="7 8">B448-2</strain>
    </source>
</reference>
<dbReference type="InterPro" id="IPR002569">
    <property type="entry name" value="Met_Sox_Rdtase_MsrA_dom"/>
</dbReference>
<keyword evidence="1 4" id="KW-0560">Oxidoreductase</keyword>
<evidence type="ECO:0000313" key="7">
    <source>
        <dbReference type="EMBL" id="PWF45455.1"/>
    </source>
</evidence>
<organism evidence="7 8">
    <name type="scientific">Massilia glaciei</name>
    <dbReference type="NCBI Taxonomy" id="1524097"/>
    <lineage>
        <taxon>Bacteria</taxon>
        <taxon>Pseudomonadati</taxon>
        <taxon>Pseudomonadota</taxon>
        <taxon>Betaproteobacteria</taxon>
        <taxon>Burkholderiales</taxon>
        <taxon>Oxalobacteraceae</taxon>
        <taxon>Telluria group</taxon>
        <taxon>Massilia</taxon>
    </lineage>
</organism>
<dbReference type="Pfam" id="PF01625">
    <property type="entry name" value="PMSR"/>
    <property type="match status" value="1"/>
</dbReference>
<evidence type="ECO:0000256" key="1">
    <source>
        <dbReference type="ARBA" id="ARBA00023002"/>
    </source>
</evidence>
<dbReference type="GO" id="GO:0008113">
    <property type="term" value="F:peptide-methionine (S)-S-oxide reductase activity"/>
    <property type="evidence" value="ECO:0007669"/>
    <property type="project" value="UniProtKB-UniRule"/>
</dbReference>
<protein>
    <recommendedName>
        <fullName evidence="4">Peptide methionine sulfoxide reductase MsrA</fullName>
        <shortName evidence="4">Protein-methionine-S-oxide reductase</shortName>
        <ecNumber evidence="4">1.8.4.11</ecNumber>
    </recommendedName>
    <alternativeName>
        <fullName evidence="4">Peptide-methionine (S)-S-oxide reductase</fullName>
        <shortName evidence="4">Peptide Met(O) reductase</shortName>
    </alternativeName>
</protein>
<gene>
    <name evidence="4 7" type="primary">msrA</name>
    <name evidence="7" type="ORF">C7C56_017770</name>
</gene>
<sequence>MKIATTISAWLCGLAMLGMGATAHASTKSGDAPAAASAPLATAIFASGCFWCTESDFEKLKGVVKAESGYTSGRVPNPTYEQVSAGGTGHTEAVRVVYDPSKVSYSQLLAYFWRNVDPTVKDQQFCDVGDQYRSGIYYLNEEQRKAAQASLAALQKSGRFKQIYTEIVPASPFYVAEDYHQDYAKKNPIRYRYYRSGCGRDARLKQLWG</sequence>
<keyword evidence="8" id="KW-1185">Reference proteome</keyword>
<evidence type="ECO:0000256" key="3">
    <source>
        <dbReference type="ARBA" id="ARBA00048782"/>
    </source>
</evidence>
<dbReference type="SUPFAM" id="SSF55068">
    <property type="entry name" value="Peptide methionine sulfoxide reductase"/>
    <property type="match status" value="1"/>
</dbReference>
<dbReference type="EMBL" id="PXWF02000254">
    <property type="protein sequence ID" value="PWF45455.1"/>
    <property type="molecule type" value="Genomic_DNA"/>
</dbReference>